<gene>
    <name evidence="12" type="ORF">GJB61_05780</name>
</gene>
<dbReference type="InterPro" id="IPR027417">
    <property type="entry name" value="P-loop_NTPase"/>
</dbReference>
<dbReference type="PANTHER" id="PTHR11274:SF0">
    <property type="entry name" value="GENERAL TRANSCRIPTION AND DNA REPAIR FACTOR IIH HELICASE SUBUNIT XPB"/>
    <property type="match status" value="1"/>
</dbReference>
<accession>A0A7X2H2V2</accession>
<protein>
    <recommendedName>
        <fullName evidence="8">DNA 3'-5' helicase</fullName>
        <ecNumber evidence="8">5.6.2.4</ecNumber>
    </recommendedName>
</protein>
<evidence type="ECO:0000256" key="1">
    <source>
        <dbReference type="ARBA" id="ARBA00006637"/>
    </source>
</evidence>
<dbReference type="InterPro" id="IPR050615">
    <property type="entry name" value="ATP-dep_DNA_Helicase"/>
</dbReference>
<keyword evidence="4 12" id="KW-0347">Helicase</keyword>
<dbReference type="InterPro" id="IPR032438">
    <property type="entry name" value="ERCC3_RAD25_C"/>
</dbReference>
<dbReference type="InterPro" id="IPR032830">
    <property type="entry name" value="XPB/Ssl2_N"/>
</dbReference>
<dbReference type="GO" id="GO:0016787">
    <property type="term" value="F:hydrolase activity"/>
    <property type="evidence" value="ECO:0007669"/>
    <property type="project" value="UniProtKB-KW"/>
</dbReference>
<evidence type="ECO:0000313" key="12">
    <source>
        <dbReference type="EMBL" id="MRN52505.1"/>
    </source>
</evidence>
<dbReference type="EC" id="5.6.2.4" evidence="8"/>
<evidence type="ECO:0000256" key="7">
    <source>
        <dbReference type="ARBA" id="ARBA00034617"/>
    </source>
</evidence>
<dbReference type="PROSITE" id="PS51194">
    <property type="entry name" value="HELICASE_CTER"/>
    <property type="match status" value="1"/>
</dbReference>
<dbReference type="GO" id="GO:0003677">
    <property type="term" value="F:DNA binding"/>
    <property type="evidence" value="ECO:0007669"/>
    <property type="project" value="InterPro"/>
</dbReference>
<dbReference type="PANTHER" id="PTHR11274">
    <property type="entry name" value="RAD25/XP-B DNA REPAIR HELICASE"/>
    <property type="match status" value="1"/>
</dbReference>
<dbReference type="Proteomes" id="UP000463051">
    <property type="component" value="Unassembled WGS sequence"/>
</dbReference>
<proteinExistence type="inferred from homology"/>
<evidence type="ECO:0000259" key="10">
    <source>
        <dbReference type="PROSITE" id="PS51192"/>
    </source>
</evidence>
<evidence type="ECO:0000256" key="5">
    <source>
        <dbReference type="ARBA" id="ARBA00022840"/>
    </source>
</evidence>
<evidence type="ECO:0000256" key="9">
    <source>
        <dbReference type="ARBA" id="ARBA00048988"/>
    </source>
</evidence>
<dbReference type="SMART" id="SM00487">
    <property type="entry name" value="DEXDc"/>
    <property type="match status" value="1"/>
</dbReference>
<organism evidence="12 13">
    <name type="scientific">Paenibacillus monticola</name>
    <dbReference type="NCBI Taxonomy" id="2666075"/>
    <lineage>
        <taxon>Bacteria</taxon>
        <taxon>Bacillati</taxon>
        <taxon>Bacillota</taxon>
        <taxon>Bacilli</taxon>
        <taxon>Bacillales</taxon>
        <taxon>Paenibacillaceae</taxon>
        <taxon>Paenibacillus</taxon>
    </lineage>
</organism>
<reference evidence="12 13" key="1">
    <citation type="submission" date="2019-11" db="EMBL/GenBank/DDBJ databases">
        <title>Paenibacillus monticola sp. nov., a novel PGPR strain isolated from mountain sample in China.</title>
        <authorList>
            <person name="Zhao Q."/>
            <person name="Li H.-P."/>
            <person name="Zhang J.-L."/>
        </authorList>
    </citation>
    <scope>NUCLEOTIDE SEQUENCE [LARGE SCALE GENOMIC DNA]</scope>
    <source>
        <strain evidence="12 13">LC-T2</strain>
    </source>
</reference>
<dbReference type="SMART" id="SM00490">
    <property type="entry name" value="HELICc"/>
    <property type="match status" value="1"/>
</dbReference>
<comment type="catalytic activity">
    <reaction evidence="7">
        <text>Couples ATP hydrolysis with the unwinding of duplex DNA by translocating in the 3'-5' direction.</text>
        <dbReference type="EC" id="5.6.2.4"/>
    </reaction>
</comment>
<dbReference type="InterPro" id="IPR006935">
    <property type="entry name" value="Helicase/UvrB_N"/>
</dbReference>
<dbReference type="Gene3D" id="3.40.50.300">
    <property type="entry name" value="P-loop containing nucleotide triphosphate hydrolases"/>
    <property type="match status" value="2"/>
</dbReference>
<evidence type="ECO:0000259" key="11">
    <source>
        <dbReference type="PROSITE" id="PS51194"/>
    </source>
</evidence>
<evidence type="ECO:0000256" key="8">
    <source>
        <dbReference type="ARBA" id="ARBA00034808"/>
    </source>
</evidence>
<dbReference type="NCBIfam" id="NF045503">
    <property type="entry name" value="repair_heli_XPB"/>
    <property type="match status" value="1"/>
</dbReference>
<feature type="domain" description="Helicase C-terminal" evidence="11">
    <location>
        <begin position="421"/>
        <end position="574"/>
    </location>
</feature>
<dbReference type="Pfam" id="PF16203">
    <property type="entry name" value="ERCC3_RAD25_C"/>
    <property type="match status" value="1"/>
</dbReference>
<comment type="similarity">
    <text evidence="1">Belongs to the helicase family. RAD25/XPB subfamily.</text>
</comment>
<evidence type="ECO:0000256" key="4">
    <source>
        <dbReference type="ARBA" id="ARBA00022806"/>
    </source>
</evidence>
<sequence length="575" mass="64629">MDETGACIIRRDRTVLLECAHPGFEAARQLLASFAELIKSPPAYHTYRITPLSLWNAAALGYKAEYIIASLRAITRWDIPAGVIEEISLLMSRYGRLTLHAHESESELITIRADTSEQLDELEKHPGLYEAGLRRCGPVECVCNKAFRGQLKQELTRLGYPIMDYAGYHEGQTLTIAWKVPEYSLNDEREIDVEARSIFGLREYQLEAVQRFQGTGGTGGSGVVVLPCGAGKTVVGIAVLESLQCETLILTSSTTSVRQWMNELLQRTNLKGEAIGEYSGEKRQVRPVTVATYQILTHRRTKGGPFVHMNLFNERNWGLIIYDEVHLLPAPVFRATADIQATRRLGLTATLVREDGREEDVFSLIGPKRYDLPWKVLEKQGWIATVECIEMTVPMNLGLRRKYMYAENKEKFRLAAGNPGKIDVVLQLLEAHRGSSVLVIGQYLDQLSQLAETIDAPLITGKTSEQVRGELYAAFNARRLQVLIVSKVANFALDLPDASVAIEVSGAFGSRQEEAQRLGRILRPKPGENKAYFYTLVTGDSREQDFAWRRRMFLTEQGYQYEVRIVEPSEEEGIL</sequence>
<dbReference type="SUPFAM" id="SSF52540">
    <property type="entry name" value="P-loop containing nucleoside triphosphate hydrolases"/>
    <property type="match status" value="2"/>
</dbReference>
<keyword evidence="6" id="KW-0413">Isomerase</keyword>
<comment type="catalytic activity">
    <reaction evidence="9">
        <text>ATP + H2O = ADP + phosphate + H(+)</text>
        <dbReference type="Rhea" id="RHEA:13065"/>
        <dbReference type="ChEBI" id="CHEBI:15377"/>
        <dbReference type="ChEBI" id="CHEBI:15378"/>
        <dbReference type="ChEBI" id="CHEBI:30616"/>
        <dbReference type="ChEBI" id="CHEBI:43474"/>
        <dbReference type="ChEBI" id="CHEBI:456216"/>
        <dbReference type="EC" id="5.6.2.4"/>
    </reaction>
</comment>
<dbReference type="PROSITE" id="PS51192">
    <property type="entry name" value="HELICASE_ATP_BIND_1"/>
    <property type="match status" value="1"/>
</dbReference>
<dbReference type="EMBL" id="WJXB01000002">
    <property type="protein sequence ID" value="MRN52505.1"/>
    <property type="molecule type" value="Genomic_DNA"/>
</dbReference>
<keyword evidence="3" id="KW-0378">Hydrolase</keyword>
<feature type="domain" description="Helicase ATP-binding" evidence="10">
    <location>
        <begin position="213"/>
        <end position="369"/>
    </location>
</feature>
<comment type="caution">
    <text evidence="12">The sequence shown here is derived from an EMBL/GenBank/DDBJ whole genome shotgun (WGS) entry which is preliminary data.</text>
</comment>
<dbReference type="Pfam" id="PF04851">
    <property type="entry name" value="ResIII"/>
    <property type="match status" value="1"/>
</dbReference>
<evidence type="ECO:0000256" key="2">
    <source>
        <dbReference type="ARBA" id="ARBA00022741"/>
    </source>
</evidence>
<dbReference type="AlphaFoldDB" id="A0A7X2H2V2"/>
<dbReference type="GO" id="GO:0043138">
    <property type="term" value="F:3'-5' DNA helicase activity"/>
    <property type="evidence" value="ECO:0007669"/>
    <property type="project" value="UniProtKB-EC"/>
</dbReference>
<dbReference type="GO" id="GO:0005524">
    <property type="term" value="F:ATP binding"/>
    <property type="evidence" value="ECO:0007669"/>
    <property type="project" value="UniProtKB-KW"/>
</dbReference>
<dbReference type="InterPro" id="IPR014001">
    <property type="entry name" value="Helicase_ATP-bd"/>
</dbReference>
<evidence type="ECO:0000256" key="3">
    <source>
        <dbReference type="ARBA" id="ARBA00022801"/>
    </source>
</evidence>
<dbReference type="Pfam" id="PF13625">
    <property type="entry name" value="Helicase_C_3"/>
    <property type="match status" value="1"/>
</dbReference>
<name>A0A7X2H2V2_9BACL</name>
<dbReference type="PRINTS" id="PR00851">
    <property type="entry name" value="XRODRMPGMNTB"/>
</dbReference>
<keyword evidence="2" id="KW-0547">Nucleotide-binding</keyword>
<keyword evidence="5" id="KW-0067">ATP-binding</keyword>
<evidence type="ECO:0000313" key="13">
    <source>
        <dbReference type="Proteomes" id="UP000463051"/>
    </source>
</evidence>
<dbReference type="InterPro" id="IPR001650">
    <property type="entry name" value="Helicase_C-like"/>
</dbReference>
<dbReference type="RefSeq" id="WP_154117518.1">
    <property type="nucleotide sequence ID" value="NZ_WJXB01000002.1"/>
</dbReference>
<keyword evidence="13" id="KW-1185">Reference proteome</keyword>
<evidence type="ECO:0000256" key="6">
    <source>
        <dbReference type="ARBA" id="ARBA00023235"/>
    </source>
</evidence>